<dbReference type="GO" id="GO:0005524">
    <property type="term" value="F:ATP binding"/>
    <property type="evidence" value="ECO:0007669"/>
    <property type="project" value="InterPro"/>
</dbReference>
<dbReference type="GO" id="GO:0003676">
    <property type="term" value="F:nucleic acid binding"/>
    <property type="evidence" value="ECO:0007669"/>
    <property type="project" value="InterPro"/>
</dbReference>
<evidence type="ECO:0000259" key="1">
    <source>
        <dbReference type="Pfam" id="PF00270"/>
    </source>
</evidence>
<dbReference type="HOGENOM" id="CLU_2216060_0_0_1"/>
<dbReference type="EMBL" id="KL198192">
    <property type="protein sequence ID" value="KDQ05757.1"/>
    <property type="molecule type" value="Genomic_DNA"/>
</dbReference>
<dbReference type="Gene3D" id="3.40.50.300">
    <property type="entry name" value="P-loop containing nucleotide triphosphate hydrolases"/>
    <property type="match status" value="1"/>
</dbReference>
<keyword evidence="3" id="KW-1185">Reference proteome</keyword>
<proteinExistence type="predicted"/>
<dbReference type="InterPro" id="IPR011545">
    <property type="entry name" value="DEAD/DEAH_box_helicase_dom"/>
</dbReference>
<dbReference type="InterPro" id="IPR027417">
    <property type="entry name" value="P-loop_NTPase"/>
</dbReference>
<dbReference type="AlphaFoldDB" id="A0A067M1M5"/>
<dbReference type="OrthoDB" id="2507344at2759"/>
<dbReference type="SUPFAM" id="SSF52540">
    <property type="entry name" value="P-loop containing nucleoside triphosphate hydrolases"/>
    <property type="match status" value="1"/>
</dbReference>
<reference evidence="3" key="1">
    <citation type="journal article" date="2014" name="Proc. Natl. Acad. Sci. U.S.A.">
        <title>Extensive sampling of basidiomycete genomes demonstrates inadequacy of the white-rot/brown-rot paradigm for wood decay fungi.</title>
        <authorList>
            <person name="Riley R."/>
            <person name="Salamov A.A."/>
            <person name="Brown D.W."/>
            <person name="Nagy L.G."/>
            <person name="Floudas D."/>
            <person name="Held B.W."/>
            <person name="Levasseur A."/>
            <person name="Lombard V."/>
            <person name="Morin E."/>
            <person name="Otillar R."/>
            <person name="Lindquist E.A."/>
            <person name="Sun H."/>
            <person name="LaButti K.M."/>
            <person name="Schmutz J."/>
            <person name="Jabbour D."/>
            <person name="Luo H."/>
            <person name="Baker S.E."/>
            <person name="Pisabarro A.G."/>
            <person name="Walton J.D."/>
            <person name="Blanchette R.A."/>
            <person name="Henrissat B."/>
            <person name="Martin F."/>
            <person name="Cullen D."/>
            <person name="Hibbett D.S."/>
            <person name="Grigoriev I.V."/>
        </authorList>
    </citation>
    <scope>NUCLEOTIDE SEQUENCE [LARGE SCALE GENOMIC DNA]</scope>
    <source>
        <strain evidence="3">FD-172 SS1</strain>
    </source>
</reference>
<gene>
    <name evidence="2" type="ORF">BOTBODRAFT_122294</name>
</gene>
<accession>A0A067M1M5</accession>
<dbReference type="Proteomes" id="UP000027195">
    <property type="component" value="Unassembled WGS sequence"/>
</dbReference>
<protein>
    <recommendedName>
        <fullName evidence="1">DEAD/DEAH-box helicase domain-containing protein</fullName>
    </recommendedName>
</protein>
<dbReference type="Pfam" id="PF00270">
    <property type="entry name" value="DEAD"/>
    <property type="match status" value="1"/>
</dbReference>
<organism evidence="2 3">
    <name type="scientific">Botryobasidium botryosum (strain FD-172 SS1)</name>
    <dbReference type="NCBI Taxonomy" id="930990"/>
    <lineage>
        <taxon>Eukaryota</taxon>
        <taxon>Fungi</taxon>
        <taxon>Dikarya</taxon>
        <taxon>Basidiomycota</taxon>
        <taxon>Agaricomycotina</taxon>
        <taxon>Agaricomycetes</taxon>
        <taxon>Cantharellales</taxon>
        <taxon>Botryobasidiaceae</taxon>
        <taxon>Botryobasidium</taxon>
    </lineage>
</organism>
<dbReference type="InParanoid" id="A0A067M1M5"/>
<feature type="domain" description="DEAD/DEAH-box helicase" evidence="1">
    <location>
        <begin position="20"/>
        <end position="85"/>
    </location>
</feature>
<name>A0A067M1M5_BOTB1</name>
<feature type="non-terminal residue" evidence="2">
    <location>
        <position position="107"/>
    </location>
</feature>
<evidence type="ECO:0000313" key="3">
    <source>
        <dbReference type="Proteomes" id="UP000027195"/>
    </source>
</evidence>
<sequence>MRALRTLMKDDSAGFRSREQARGVAIALTRKGYASFVLPTGSGKSLVFQLAAFAERPLGLVTVVFLPYTSLREDHTERAQAMGISALAWVSGETRVASLVFVVAESA</sequence>
<evidence type="ECO:0000313" key="2">
    <source>
        <dbReference type="EMBL" id="KDQ05757.1"/>
    </source>
</evidence>